<feature type="region of interest" description="Disordered" evidence="1">
    <location>
        <begin position="425"/>
        <end position="459"/>
    </location>
</feature>
<feature type="region of interest" description="Disordered" evidence="1">
    <location>
        <begin position="232"/>
        <end position="264"/>
    </location>
</feature>
<sequence length="514" mass="53952">MDLRNWPDSHALDDVLSICSFDDDDSVEVDAGSPAVAQLQRHDERTPVIDAYAFVDDVKASRKASRTRKGSTANKQQQPVPSSAAAVVPVAAPSKPLKWQLKLADRATAAVTLEAHYQLPPHVLFDLLADPSQHERIFDEIVSASAELLEEEGPRCKWRLDYQAKWSFWKVGGICENRLWMWTDRDNGTVTFKLREPGFLRRYEGTWTIKPACGTPMSECYAAAAPAGDASLSPSEYSSSSAGSSPASSRSSSPLRGGMRQDEAMGSRAGLRALLAPFGSSSSNENEDADGSSNASGGFLRVTPLASVNFMSQGVPAGAGMAGSSSSSSSSSSSGGNAGQPGSPVRLTGAVAAIFRMQEAFQQSISSGVSTLTSFGSSSAAIPNANNSSSSFLGGLGDRLGGMLPHLPNDVGQAVQGSLARISPPWSGLLPNNNNDSSSSGRDAVLRQQQQQRRRPLPTAAIITADTLTSPSVTPPYPLNQILKTQSKGQVQEMLDGLVRAAAAAAAAAGAAQQ</sequence>
<proteinExistence type="predicted"/>
<reference evidence="3 4" key="1">
    <citation type="submission" date="2016-10" db="EMBL/GenBank/DDBJ databases">
        <authorList>
            <person name="Cai Z."/>
        </authorList>
    </citation>
    <scope>NUCLEOTIDE SEQUENCE [LARGE SCALE GENOMIC DNA]</scope>
</reference>
<dbReference type="Gene3D" id="3.30.530.20">
    <property type="match status" value="1"/>
</dbReference>
<feature type="region of interest" description="Disordered" evidence="1">
    <location>
        <begin position="317"/>
        <end position="344"/>
    </location>
</feature>
<accession>A0A383WIF1</accession>
<gene>
    <name evidence="3" type="ORF">BQ4739_LOCUS17615</name>
    <name evidence="2" type="ORF">BQ4739_LOCUS446</name>
</gene>
<evidence type="ECO:0000313" key="3">
    <source>
        <dbReference type="EMBL" id="SZX77255.1"/>
    </source>
</evidence>
<dbReference type="AlphaFoldDB" id="A0A383WIF1"/>
<dbReference type="InterPro" id="IPR023393">
    <property type="entry name" value="START-like_dom_sf"/>
</dbReference>
<keyword evidence="4" id="KW-1185">Reference proteome</keyword>
<dbReference type="PANTHER" id="PTHR31385:SF1">
    <property type="entry name" value="PUTATIVE (DUF220)-RELATED"/>
    <property type="match status" value="1"/>
</dbReference>
<dbReference type="SUPFAM" id="SSF55961">
    <property type="entry name" value="Bet v1-like"/>
    <property type="match status" value="1"/>
</dbReference>
<dbReference type="PANTHER" id="PTHR31385">
    <property type="entry name" value="PUTATIVE (DUF220)-RELATED"/>
    <property type="match status" value="1"/>
</dbReference>
<dbReference type="EMBL" id="FNXT01001279">
    <property type="protein sequence ID" value="SZX77255.1"/>
    <property type="molecule type" value="Genomic_DNA"/>
</dbReference>
<feature type="compositionally biased region" description="Low complexity" evidence="1">
    <location>
        <begin position="232"/>
        <end position="254"/>
    </location>
</feature>
<evidence type="ECO:0000256" key="1">
    <source>
        <dbReference type="SAM" id="MobiDB-lite"/>
    </source>
</evidence>
<dbReference type="EMBL" id="FNXT01000027">
    <property type="protein sequence ID" value="SZX59843.1"/>
    <property type="molecule type" value="Genomic_DNA"/>
</dbReference>
<feature type="compositionally biased region" description="Low complexity" evidence="1">
    <location>
        <begin position="318"/>
        <end position="343"/>
    </location>
</feature>
<evidence type="ECO:0000313" key="2">
    <source>
        <dbReference type="EMBL" id="SZX59843.1"/>
    </source>
</evidence>
<protein>
    <submittedName>
        <fullName evidence="3">Uncharacterized protein</fullName>
    </submittedName>
</protein>
<organism evidence="3 4">
    <name type="scientific">Tetradesmus obliquus</name>
    <name type="common">Green alga</name>
    <name type="synonym">Acutodesmus obliquus</name>
    <dbReference type="NCBI Taxonomy" id="3088"/>
    <lineage>
        <taxon>Eukaryota</taxon>
        <taxon>Viridiplantae</taxon>
        <taxon>Chlorophyta</taxon>
        <taxon>core chlorophytes</taxon>
        <taxon>Chlorophyceae</taxon>
        <taxon>CS clade</taxon>
        <taxon>Sphaeropleales</taxon>
        <taxon>Scenedesmaceae</taxon>
        <taxon>Tetradesmus</taxon>
    </lineage>
</organism>
<feature type="region of interest" description="Disordered" evidence="1">
    <location>
        <begin position="63"/>
        <end position="85"/>
    </location>
</feature>
<dbReference type="Proteomes" id="UP000256970">
    <property type="component" value="Unassembled WGS sequence"/>
</dbReference>
<evidence type="ECO:0000313" key="4">
    <source>
        <dbReference type="Proteomes" id="UP000256970"/>
    </source>
</evidence>
<dbReference type="CDD" id="cd07812">
    <property type="entry name" value="SRPBCC"/>
    <property type="match status" value="1"/>
</dbReference>
<feature type="compositionally biased region" description="Low complexity" evidence="1">
    <location>
        <begin position="76"/>
        <end position="85"/>
    </location>
</feature>
<name>A0A383WIF1_TETOB</name>